<dbReference type="PANTHER" id="PTHR43537:SF45">
    <property type="entry name" value="GNTR FAMILY REGULATORY PROTEIN"/>
    <property type="match status" value="1"/>
</dbReference>
<dbReference type="EMBL" id="JBHSUC010000017">
    <property type="protein sequence ID" value="MFC6362930.1"/>
    <property type="molecule type" value="Genomic_DNA"/>
</dbReference>
<feature type="domain" description="HTH gntR-type" evidence="4">
    <location>
        <begin position="21"/>
        <end position="88"/>
    </location>
</feature>
<evidence type="ECO:0000313" key="6">
    <source>
        <dbReference type="Proteomes" id="UP001596215"/>
    </source>
</evidence>
<keyword evidence="2" id="KW-0238">DNA-binding</keyword>
<evidence type="ECO:0000256" key="1">
    <source>
        <dbReference type="ARBA" id="ARBA00023015"/>
    </source>
</evidence>
<comment type="caution">
    <text evidence="5">The sequence shown here is derived from an EMBL/GenBank/DDBJ whole genome shotgun (WGS) entry which is preliminary data.</text>
</comment>
<organism evidence="5 6">
    <name type="scientific">Tatumella punctata</name>
    <dbReference type="NCBI Taxonomy" id="399969"/>
    <lineage>
        <taxon>Bacteria</taxon>
        <taxon>Pseudomonadati</taxon>
        <taxon>Pseudomonadota</taxon>
        <taxon>Gammaproteobacteria</taxon>
        <taxon>Enterobacterales</taxon>
        <taxon>Erwiniaceae</taxon>
        <taxon>Tatumella</taxon>
    </lineage>
</organism>
<dbReference type="CDD" id="cd07377">
    <property type="entry name" value="WHTH_GntR"/>
    <property type="match status" value="1"/>
</dbReference>
<keyword evidence="1" id="KW-0805">Transcription regulation</keyword>
<dbReference type="SUPFAM" id="SSF48008">
    <property type="entry name" value="GntR ligand-binding domain-like"/>
    <property type="match status" value="1"/>
</dbReference>
<evidence type="ECO:0000313" key="5">
    <source>
        <dbReference type="EMBL" id="MFC6362930.1"/>
    </source>
</evidence>
<evidence type="ECO:0000256" key="3">
    <source>
        <dbReference type="ARBA" id="ARBA00023163"/>
    </source>
</evidence>
<dbReference type="InterPro" id="IPR036388">
    <property type="entry name" value="WH-like_DNA-bd_sf"/>
</dbReference>
<name>A0ABW1VQF8_9GAMM</name>
<dbReference type="SMART" id="SM00345">
    <property type="entry name" value="HTH_GNTR"/>
    <property type="match status" value="1"/>
</dbReference>
<evidence type="ECO:0000259" key="4">
    <source>
        <dbReference type="PROSITE" id="PS50949"/>
    </source>
</evidence>
<dbReference type="InterPro" id="IPR011711">
    <property type="entry name" value="GntR_C"/>
</dbReference>
<dbReference type="PANTHER" id="PTHR43537">
    <property type="entry name" value="TRANSCRIPTIONAL REGULATOR, GNTR FAMILY"/>
    <property type="match status" value="1"/>
</dbReference>
<reference evidence="6" key="1">
    <citation type="journal article" date="2019" name="Int. J. Syst. Evol. Microbiol.">
        <title>The Global Catalogue of Microorganisms (GCM) 10K type strain sequencing project: providing services to taxonomists for standard genome sequencing and annotation.</title>
        <authorList>
            <consortium name="The Broad Institute Genomics Platform"/>
            <consortium name="The Broad Institute Genome Sequencing Center for Infectious Disease"/>
            <person name="Wu L."/>
            <person name="Ma J."/>
        </authorList>
    </citation>
    <scope>NUCLEOTIDE SEQUENCE [LARGE SCALE GENOMIC DNA]</scope>
    <source>
        <strain evidence="6">CGMCC 4.1530</strain>
    </source>
</reference>
<dbReference type="Pfam" id="PF07729">
    <property type="entry name" value="FCD"/>
    <property type="match status" value="1"/>
</dbReference>
<dbReference type="SMART" id="SM00895">
    <property type="entry name" value="FCD"/>
    <property type="match status" value="1"/>
</dbReference>
<sequence>MNIINIAELMVNTPVPGLSPQNLADRIADQLRNELVHGKYAPGMHLSEAGLCEQLNVSRNTLREAFRVLIKEGLLQHIPHRGVSVIVPTLETIIDIYRVRKLIECRAVSLAYPLHPAVKRMRSAVSQAEAYQQKKHWAAVGTANMDFHRAIAELTDSPRVIALFDHLLAELRLAFGLLDDAEFLHSPYLPMNGQITTLLEQQQPDTAAELLSDYLHHSERVIIAAYSRRMRTDSRGNGFSHK</sequence>
<dbReference type="Gene3D" id="1.20.120.530">
    <property type="entry name" value="GntR ligand-binding domain-like"/>
    <property type="match status" value="1"/>
</dbReference>
<dbReference type="Proteomes" id="UP001596215">
    <property type="component" value="Unassembled WGS sequence"/>
</dbReference>
<proteinExistence type="predicted"/>
<dbReference type="InterPro" id="IPR008920">
    <property type="entry name" value="TF_FadR/GntR_C"/>
</dbReference>
<evidence type="ECO:0000256" key="2">
    <source>
        <dbReference type="ARBA" id="ARBA00023125"/>
    </source>
</evidence>
<protein>
    <submittedName>
        <fullName evidence="5">GntR family transcriptional regulator</fullName>
    </submittedName>
</protein>
<keyword evidence="3" id="KW-0804">Transcription</keyword>
<dbReference type="InterPro" id="IPR000524">
    <property type="entry name" value="Tscrpt_reg_HTH_GntR"/>
</dbReference>
<dbReference type="SUPFAM" id="SSF46785">
    <property type="entry name" value="Winged helix' DNA-binding domain"/>
    <property type="match status" value="1"/>
</dbReference>
<dbReference type="PRINTS" id="PR00035">
    <property type="entry name" value="HTHGNTR"/>
</dbReference>
<gene>
    <name evidence="5" type="ORF">ACFP73_12635</name>
</gene>
<dbReference type="Gene3D" id="1.10.10.10">
    <property type="entry name" value="Winged helix-like DNA-binding domain superfamily/Winged helix DNA-binding domain"/>
    <property type="match status" value="1"/>
</dbReference>
<dbReference type="Pfam" id="PF00392">
    <property type="entry name" value="GntR"/>
    <property type="match status" value="1"/>
</dbReference>
<keyword evidence="6" id="KW-1185">Reference proteome</keyword>
<dbReference type="RefSeq" id="WP_343876580.1">
    <property type="nucleotide sequence ID" value="NZ_BAAAFW010000008.1"/>
</dbReference>
<accession>A0ABW1VQF8</accession>
<dbReference type="InterPro" id="IPR036390">
    <property type="entry name" value="WH_DNA-bd_sf"/>
</dbReference>
<dbReference type="PROSITE" id="PS50949">
    <property type="entry name" value="HTH_GNTR"/>
    <property type="match status" value="1"/>
</dbReference>